<evidence type="ECO:0000313" key="1">
    <source>
        <dbReference type="EMBL" id="MCI3246342.1"/>
    </source>
</evidence>
<reference evidence="1" key="1">
    <citation type="submission" date="2022-03" db="EMBL/GenBank/DDBJ databases">
        <title>Streptomyces 7R015 and 7R016 isolated from Barleria lupulina in Thailand.</title>
        <authorList>
            <person name="Kanchanasin P."/>
            <person name="Phongsopitanun W."/>
            <person name="Tanasupawat S."/>
        </authorList>
    </citation>
    <scope>NUCLEOTIDE SEQUENCE</scope>
    <source>
        <strain evidence="1">7R016</strain>
    </source>
</reference>
<organism evidence="1 2">
    <name type="scientific">Streptomyces spinosisporus</name>
    <dbReference type="NCBI Taxonomy" id="2927582"/>
    <lineage>
        <taxon>Bacteria</taxon>
        <taxon>Bacillati</taxon>
        <taxon>Actinomycetota</taxon>
        <taxon>Actinomycetes</taxon>
        <taxon>Kitasatosporales</taxon>
        <taxon>Streptomycetaceae</taxon>
        <taxon>Streptomyces</taxon>
    </lineage>
</organism>
<evidence type="ECO:0000313" key="2">
    <source>
        <dbReference type="Proteomes" id="UP001165270"/>
    </source>
</evidence>
<dbReference type="RefSeq" id="WP_242713693.1">
    <property type="nucleotide sequence ID" value="NZ_JALDAX010000032.1"/>
</dbReference>
<dbReference type="Proteomes" id="UP001165270">
    <property type="component" value="Unassembled WGS sequence"/>
</dbReference>
<gene>
    <name evidence="1" type="ORF">MQN93_42290</name>
</gene>
<comment type="caution">
    <text evidence="1">The sequence shown here is derived from an EMBL/GenBank/DDBJ whole genome shotgun (WGS) entry which is preliminary data.</text>
</comment>
<dbReference type="Pfam" id="PF19746">
    <property type="entry name" value="DUF6233"/>
    <property type="match status" value="1"/>
</dbReference>
<name>A0ABS9XZP8_9ACTN</name>
<sequence>MPPPTRFKIVHRVSGGGEEYATVHQTGCKTESGEVRWVDVHEAFVALSDGVPGCTYCRPEVELGLDVG</sequence>
<proteinExistence type="predicted"/>
<keyword evidence="2" id="KW-1185">Reference proteome</keyword>
<dbReference type="InterPro" id="IPR046200">
    <property type="entry name" value="DUF6233"/>
</dbReference>
<dbReference type="EMBL" id="JALDAX010000032">
    <property type="protein sequence ID" value="MCI3246342.1"/>
    <property type="molecule type" value="Genomic_DNA"/>
</dbReference>
<protein>
    <submittedName>
        <fullName evidence="1">DUF6233 domain-containing protein</fullName>
    </submittedName>
</protein>
<accession>A0ABS9XZP8</accession>